<dbReference type="GO" id="GO:0009252">
    <property type="term" value="P:peptidoglycan biosynthetic process"/>
    <property type="evidence" value="ECO:0007669"/>
    <property type="project" value="UniProtKB-KW"/>
</dbReference>
<evidence type="ECO:0000256" key="6">
    <source>
        <dbReference type="ARBA" id="ARBA00022989"/>
    </source>
</evidence>
<feature type="transmembrane region" description="Helical" evidence="10">
    <location>
        <begin position="398"/>
        <end position="417"/>
    </location>
</feature>
<sequence>MSADRAVAIPLVPSHQDQSTGRRVLRAAASVTAAGVVVKLAAMFKEVVVASAYGRSDAMDAFLVAFLIPNLLINLIAESMNQALIPTLIRVRLQQGQARAQQLLSTSMLATSSMLIAVSVAMGIFARLFFPFIGANFTASKLTLSIHLFYALLPCVVLGGIASNCTAVLNTLGRFTWPALAPLIVSACIVFSTLALRNRIGIWALVIATVVGTALQAGVLAAGMHTSGYALQLRWPRHDEASREVAHQFAPVLLSSIVASGGLLVDQAMAAMLPAGSVSALVFAGRFVSVAITLLAGSLATAVAPYFSELAARRDWPACRVALRVWSFRSAAVSVPIALALILGAHPLVRLTLQHGAFTAHDTAAVASTLAMYAVQIPFFVVSRVFYRFVVAMRRTDLIFYCGAINLALDIALNLVLMRFMGVAGIALSTSFWTVSTCLLFWYWSRRLLTAAEPESAHP</sequence>
<dbReference type="GO" id="GO:0034204">
    <property type="term" value="P:lipid translocation"/>
    <property type="evidence" value="ECO:0007669"/>
    <property type="project" value="TreeGrafter"/>
</dbReference>
<reference evidence="11" key="1">
    <citation type="submission" date="2021-04" db="EMBL/GenBank/DDBJ databases">
        <title>Phylogenetic analysis of Acidobacteriaceae.</title>
        <authorList>
            <person name="Qiu L."/>
            <person name="Zhang Q."/>
        </authorList>
    </citation>
    <scope>NUCLEOTIDE SEQUENCE</scope>
    <source>
        <strain evidence="11">DSM 25168</strain>
    </source>
</reference>
<evidence type="ECO:0000256" key="1">
    <source>
        <dbReference type="ARBA" id="ARBA00004651"/>
    </source>
</evidence>
<dbReference type="Pfam" id="PF03023">
    <property type="entry name" value="MurJ"/>
    <property type="match status" value="1"/>
</dbReference>
<protein>
    <submittedName>
        <fullName evidence="11">MATE family efflux transporter</fullName>
    </submittedName>
</protein>
<evidence type="ECO:0000256" key="7">
    <source>
        <dbReference type="ARBA" id="ARBA00023136"/>
    </source>
</evidence>
<keyword evidence="2" id="KW-1003">Cell membrane</keyword>
<feature type="transmembrane region" description="Helical" evidence="10">
    <location>
        <begin position="202"/>
        <end position="224"/>
    </location>
</feature>
<evidence type="ECO:0000256" key="8">
    <source>
        <dbReference type="ARBA" id="ARBA00060041"/>
    </source>
</evidence>
<feature type="transmembrane region" description="Helical" evidence="10">
    <location>
        <begin position="175"/>
        <end position="196"/>
    </location>
</feature>
<proteinExistence type="inferred from homology"/>
<feature type="transmembrane region" description="Helical" evidence="10">
    <location>
        <begin position="62"/>
        <end position="85"/>
    </location>
</feature>
<feature type="transmembrane region" description="Helical" evidence="10">
    <location>
        <begin position="423"/>
        <end position="444"/>
    </location>
</feature>
<dbReference type="PRINTS" id="PR01806">
    <property type="entry name" value="VIRFACTRMVIN"/>
</dbReference>
<accession>A0A9J7BK10</accession>
<dbReference type="GO" id="GO:0008360">
    <property type="term" value="P:regulation of cell shape"/>
    <property type="evidence" value="ECO:0007669"/>
    <property type="project" value="UniProtKB-KW"/>
</dbReference>
<dbReference type="Proteomes" id="UP001059380">
    <property type="component" value="Chromosome"/>
</dbReference>
<organism evidence="11 12">
    <name type="scientific">Occallatibacter riparius</name>
    <dbReference type="NCBI Taxonomy" id="1002689"/>
    <lineage>
        <taxon>Bacteria</taxon>
        <taxon>Pseudomonadati</taxon>
        <taxon>Acidobacteriota</taxon>
        <taxon>Terriglobia</taxon>
        <taxon>Terriglobales</taxon>
        <taxon>Acidobacteriaceae</taxon>
        <taxon>Occallatibacter</taxon>
    </lineage>
</organism>
<evidence type="ECO:0000313" key="11">
    <source>
        <dbReference type="EMBL" id="UWZ82891.1"/>
    </source>
</evidence>
<keyword evidence="7 10" id="KW-0472">Membrane</keyword>
<feature type="transmembrane region" description="Helical" evidence="10">
    <location>
        <begin position="328"/>
        <end position="345"/>
    </location>
</feature>
<name>A0A9J7BK10_9BACT</name>
<dbReference type="GO" id="GO:0015648">
    <property type="term" value="F:lipid-linked peptidoglycan transporter activity"/>
    <property type="evidence" value="ECO:0007669"/>
    <property type="project" value="TreeGrafter"/>
</dbReference>
<comment type="similarity">
    <text evidence="9">Belongs to the MurJ/MviN family.</text>
</comment>
<dbReference type="RefSeq" id="WP_260792225.1">
    <property type="nucleotide sequence ID" value="NZ_CP093313.1"/>
</dbReference>
<keyword evidence="5" id="KW-0573">Peptidoglycan synthesis</keyword>
<feature type="transmembrane region" description="Helical" evidence="10">
    <location>
        <begin position="106"/>
        <end position="130"/>
    </location>
</feature>
<keyword evidence="6 10" id="KW-1133">Transmembrane helix</keyword>
<dbReference type="PANTHER" id="PTHR47019">
    <property type="entry name" value="LIPID II FLIPPASE MURJ"/>
    <property type="match status" value="1"/>
</dbReference>
<dbReference type="KEGG" id="orp:MOP44_20260"/>
<dbReference type="GO" id="GO:0005886">
    <property type="term" value="C:plasma membrane"/>
    <property type="evidence" value="ECO:0007669"/>
    <property type="project" value="UniProtKB-SubCell"/>
</dbReference>
<evidence type="ECO:0000256" key="4">
    <source>
        <dbReference type="ARBA" id="ARBA00022960"/>
    </source>
</evidence>
<dbReference type="AlphaFoldDB" id="A0A9J7BK10"/>
<evidence type="ECO:0000256" key="3">
    <source>
        <dbReference type="ARBA" id="ARBA00022692"/>
    </source>
</evidence>
<keyword evidence="4" id="KW-0133">Cell shape</keyword>
<feature type="transmembrane region" description="Helical" evidence="10">
    <location>
        <begin position="285"/>
        <end position="307"/>
    </location>
</feature>
<dbReference type="EMBL" id="CP093313">
    <property type="protein sequence ID" value="UWZ82891.1"/>
    <property type="molecule type" value="Genomic_DNA"/>
</dbReference>
<evidence type="ECO:0000256" key="2">
    <source>
        <dbReference type="ARBA" id="ARBA00022475"/>
    </source>
</evidence>
<evidence type="ECO:0000256" key="9">
    <source>
        <dbReference type="ARBA" id="ARBA00061532"/>
    </source>
</evidence>
<gene>
    <name evidence="11" type="ORF">MOP44_20260</name>
</gene>
<evidence type="ECO:0000256" key="5">
    <source>
        <dbReference type="ARBA" id="ARBA00022984"/>
    </source>
</evidence>
<keyword evidence="3 10" id="KW-0812">Transmembrane</keyword>
<feature type="transmembrane region" description="Helical" evidence="10">
    <location>
        <begin position="142"/>
        <end position="163"/>
    </location>
</feature>
<evidence type="ECO:0000313" key="12">
    <source>
        <dbReference type="Proteomes" id="UP001059380"/>
    </source>
</evidence>
<dbReference type="InterPro" id="IPR004268">
    <property type="entry name" value="MurJ"/>
</dbReference>
<feature type="transmembrane region" description="Helical" evidence="10">
    <location>
        <begin position="365"/>
        <end position="386"/>
    </location>
</feature>
<dbReference type="InterPro" id="IPR051050">
    <property type="entry name" value="Lipid_II_flippase_MurJ/MviN"/>
</dbReference>
<feature type="transmembrane region" description="Helical" evidence="10">
    <location>
        <begin position="245"/>
        <end position="265"/>
    </location>
</feature>
<evidence type="ECO:0000256" key="10">
    <source>
        <dbReference type="SAM" id="Phobius"/>
    </source>
</evidence>
<comment type="function">
    <text evidence="8">Involved in peptidoglycan biosynthesis. Transports lipid-linked peptidoglycan precursors from the inner to the outer leaflet of the cytoplasmic membrane.</text>
</comment>
<keyword evidence="12" id="KW-1185">Reference proteome</keyword>
<dbReference type="PANTHER" id="PTHR47019:SF1">
    <property type="entry name" value="LIPID II FLIPPASE MURJ"/>
    <property type="match status" value="1"/>
</dbReference>
<comment type="subcellular location">
    <subcellularLocation>
        <location evidence="1">Cell membrane</location>
        <topology evidence="1">Multi-pass membrane protein</topology>
    </subcellularLocation>
</comment>
<feature type="transmembrane region" description="Helical" evidence="10">
    <location>
        <begin position="24"/>
        <end position="42"/>
    </location>
</feature>